<keyword evidence="4 7" id="KW-0547">Nucleotide-binding</keyword>
<dbReference type="EMBL" id="QZKU01000014">
    <property type="protein sequence ID" value="RJP26020.1"/>
    <property type="molecule type" value="Genomic_DNA"/>
</dbReference>
<dbReference type="Pfam" id="PF00069">
    <property type="entry name" value="Pkinase"/>
    <property type="match status" value="1"/>
</dbReference>
<evidence type="ECO:0000256" key="2">
    <source>
        <dbReference type="ARBA" id="ARBA00012513"/>
    </source>
</evidence>
<dbReference type="PROSITE" id="PS00108">
    <property type="entry name" value="PROTEIN_KINASE_ST"/>
    <property type="match status" value="1"/>
</dbReference>
<dbReference type="FunFam" id="3.30.200.20:FF:000042">
    <property type="entry name" value="Aurora kinase A"/>
    <property type="match status" value="1"/>
</dbReference>
<dbReference type="InterPro" id="IPR008984">
    <property type="entry name" value="SMAD_FHA_dom_sf"/>
</dbReference>
<feature type="domain" description="FHA" evidence="8">
    <location>
        <begin position="27"/>
        <end position="80"/>
    </location>
</feature>
<accession>A0A3A4P9D3</accession>
<evidence type="ECO:0000256" key="5">
    <source>
        <dbReference type="ARBA" id="ARBA00022777"/>
    </source>
</evidence>
<dbReference type="InterPro" id="IPR017441">
    <property type="entry name" value="Protein_kinase_ATP_BS"/>
</dbReference>
<organism evidence="10 11">
    <name type="scientific">Abyssobacteria bacterium (strain SURF_5)</name>
    <dbReference type="NCBI Taxonomy" id="2093360"/>
    <lineage>
        <taxon>Bacteria</taxon>
        <taxon>Pseudomonadati</taxon>
        <taxon>Candidatus Hydrogenedentota</taxon>
        <taxon>Candidatus Abyssobacteria</taxon>
    </lineage>
</organism>
<gene>
    <name evidence="10" type="ORF">C4520_01415</name>
</gene>
<name>A0A3A4P9D3_ABYX5</name>
<dbReference type="Pfam" id="PF00498">
    <property type="entry name" value="FHA"/>
    <property type="match status" value="1"/>
</dbReference>
<reference evidence="10 11" key="1">
    <citation type="journal article" date="2017" name="ISME J.">
        <title>Energy and carbon metabolisms in a deep terrestrial subsurface fluid microbial community.</title>
        <authorList>
            <person name="Momper L."/>
            <person name="Jungbluth S.P."/>
            <person name="Lee M.D."/>
            <person name="Amend J.P."/>
        </authorList>
    </citation>
    <scope>NUCLEOTIDE SEQUENCE [LARGE SCALE GENOMIC DNA]</scope>
    <source>
        <strain evidence="10">SURF_5</strain>
    </source>
</reference>
<sequence length="510" mass="56495">MPAKVTLTVTEGKLTGQNYEFAERTSCIMGRADECSPQLPNDQEHKIISRHHCLLDINPPDIRVRDFGSLNGTFVNGRKIGGREKNQTPEEGAKVNFPEYDLKEGDKIRLGRTVFQVGVFAPVLCNECSREIDEKKKENCRRAPNLFVCDACWKQLKAAKEKKPLAPRKHVCARCGKDVSKEIGKNRQGDYICLSCKKSELNALVKALLHGGNQGRQELRGLADYALTREIGRGGMGGVYLARNTKTEQIVALKLLLPQVAVKPELKEYFLRETELMKSLNHPHIVRFFESGYADGVFFFTLEYCDRGSIDKLMEQRGGRLSIDEACSITLQALDGLEYAHNVEVRAKLADGKYVEKKGLVHRDIKPGNIFLAGSENSWTVKIGDFGLAKAFDAAGLSGQTLTGTIGGTPCFVPRQQVVNFKHAKPEVDVWAVAACLYNMVCGTGVFPRDFSRGEDVWRAVLSQDAAPIRERNPDIPKKLAAVIDKALVDRPVIGFKSAAAFKRALEGAL</sequence>
<keyword evidence="5" id="KW-0418">Kinase</keyword>
<dbReference type="InterPro" id="IPR050660">
    <property type="entry name" value="NEK_Ser/Thr_kinase"/>
</dbReference>
<proteinExistence type="inferred from homology"/>
<dbReference type="PROSITE" id="PS50006">
    <property type="entry name" value="FHA_DOMAIN"/>
    <property type="match status" value="1"/>
</dbReference>
<dbReference type="PROSITE" id="PS00107">
    <property type="entry name" value="PROTEIN_KINASE_ATP"/>
    <property type="match status" value="1"/>
</dbReference>
<dbReference type="PROSITE" id="PS50011">
    <property type="entry name" value="PROTEIN_KINASE_DOM"/>
    <property type="match status" value="1"/>
</dbReference>
<comment type="similarity">
    <text evidence="1">Belongs to the protein kinase superfamily. NEK Ser/Thr protein kinase family. NIMA subfamily.</text>
</comment>
<dbReference type="Gene3D" id="1.10.510.10">
    <property type="entry name" value="Transferase(Phosphotransferase) domain 1"/>
    <property type="match status" value="1"/>
</dbReference>
<evidence type="ECO:0000256" key="6">
    <source>
        <dbReference type="ARBA" id="ARBA00022840"/>
    </source>
</evidence>
<dbReference type="GO" id="GO:0004674">
    <property type="term" value="F:protein serine/threonine kinase activity"/>
    <property type="evidence" value="ECO:0007669"/>
    <property type="project" value="UniProtKB-EC"/>
</dbReference>
<dbReference type="Gene3D" id="2.60.200.20">
    <property type="match status" value="1"/>
</dbReference>
<dbReference type="Gene3D" id="3.30.200.20">
    <property type="entry name" value="Phosphorylase Kinase, domain 1"/>
    <property type="match status" value="1"/>
</dbReference>
<evidence type="ECO:0000256" key="1">
    <source>
        <dbReference type="ARBA" id="ARBA00010886"/>
    </source>
</evidence>
<evidence type="ECO:0000259" key="8">
    <source>
        <dbReference type="PROSITE" id="PS50006"/>
    </source>
</evidence>
<dbReference type="SMART" id="SM00240">
    <property type="entry name" value="FHA"/>
    <property type="match status" value="1"/>
</dbReference>
<dbReference type="PANTHER" id="PTHR43671">
    <property type="entry name" value="SERINE/THREONINE-PROTEIN KINASE NEK"/>
    <property type="match status" value="1"/>
</dbReference>
<comment type="caution">
    <text evidence="10">The sequence shown here is derived from an EMBL/GenBank/DDBJ whole genome shotgun (WGS) entry which is preliminary data.</text>
</comment>
<feature type="domain" description="Protein kinase" evidence="9">
    <location>
        <begin position="225"/>
        <end position="510"/>
    </location>
</feature>
<dbReference type="PANTHER" id="PTHR43671:SF13">
    <property type="entry name" value="SERINE_THREONINE-PROTEIN KINASE NEK2"/>
    <property type="match status" value="1"/>
</dbReference>
<feature type="binding site" evidence="7">
    <location>
        <position position="263"/>
    </location>
    <ligand>
        <name>ATP</name>
        <dbReference type="ChEBI" id="CHEBI:30616"/>
    </ligand>
</feature>
<keyword evidence="3" id="KW-0808">Transferase</keyword>
<evidence type="ECO:0000259" key="9">
    <source>
        <dbReference type="PROSITE" id="PS50011"/>
    </source>
</evidence>
<dbReference type="Proteomes" id="UP000265882">
    <property type="component" value="Unassembled WGS sequence"/>
</dbReference>
<dbReference type="SUPFAM" id="SSF49879">
    <property type="entry name" value="SMAD/FHA domain"/>
    <property type="match status" value="1"/>
</dbReference>
<evidence type="ECO:0000256" key="4">
    <source>
        <dbReference type="ARBA" id="ARBA00022741"/>
    </source>
</evidence>
<evidence type="ECO:0000313" key="10">
    <source>
        <dbReference type="EMBL" id="RJP26020.1"/>
    </source>
</evidence>
<protein>
    <recommendedName>
        <fullName evidence="2">non-specific serine/threonine protein kinase</fullName>
        <ecNumber evidence="2">2.7.11.1</ecNumber>
    </recommendedName>
</protein>
<dbReference type="EC" id="2.7.11.1" evidence="2"/>
<dbReference type="InterPro" id="IPR011009">
    <property type="entry name" value="Kinase-like_dom_sf"/>
</dbReference>
<evidence type="ECO:0000256" key="3">
    <source>
        <dbReference type="ARBA" id="ARBA00022679"/>
    </source>
</evidence>
<dbReference type="GO" id="GO:0005524">
    <property type="term" value="F:ATP binding"/>
    <property type="evidence" value="ECO:0007669"/>
    <property type="project" value="UniProtKB-UniRule"/>
</dbReference>
<dbReference type="InterPro" id="IPR000253">
    <property type="entry name" value="FHA_dom"/>
</dbReference>
<evidence type="ECO:0000313" key="11">
    <source>
        <dbReference type="Proteomes" id="UP000265882"/>
    </source>
</evidence>
<dbReference type="SUPFAM" id="SSF56112">
    <property type="entry name" value="Protein kinase-like (PK-like)"/>
    <property type="match status" value="1"/>
</dbReference>
<dbReference type="CDD" id="cd14014">
    <property type="entry name" value="STKc_PknB_like"/>
    <property type="match status" value="1"/>
</dbReference>
<dbReference type="AlphaFoldDB" id="A0A3A4P9D3"/>
<dbReference type="SMART" id="SM00220">
    <property type="entry name" value="S_TKc"/>
    <property type="match status" value="1"/>
</dbReference>
<dbReference type="InterPro" id="IPR008271">
    <property type="entry name" value="Ser/Thr_kinase_AS"/>
</dbReference>
<dbReference type="InterPro" id="IPR000719">
    <property type="entry name" value="Prot_kinase_dom"/>
</dbReference>
<evidence type="ECO:0000256" key="7">
    <source>
        <dbReference type="PROSITE-ProRule" id="PRU10141"/>
    </source>
</evidence>
<keyword evidence="6 7" id="KW-0067">ATP-binding</keyword>